<dbReference type="EMBL" id="BAABHO010000036">
    <property type="protein sequence ID" value="GAA4799640.1"/>
    <property type="molecule type" value="Genomic_DNA"/>
</dbReference>
<evidence type="ECO:0000313" key="2">
    <source>
        <dbReference type="Proteomes" id="UP001500928"/>
    </source>
</evidence>
<proteinExistence type="predicted"/>
<comment type="caution">
    <text evidence="1">The sequence shown here is derived from an EMBL/GenBank/DDBJ whole genome shotgun (WGS) entry which is preliminary data.</text>
</comment>
<keyword evidence="2" id="KW-1185">Reference proteome</keyword>
<protein>
    <submittedName>
        <fullName evidence="1">Uncharacterized protein</fullName>
    </submittedName>
</protein>
<accession>A0ABP9BU15</accession>
<dbReference type="RefSeq" id="WP_345419341.1">
    <property type="nucleotide sequence ID" value="NZ_BAABHO010000036.1"/>
</dbReference>
<name>A0ABP9BU15_9PSEU</name>
<gene>
    <name evidence="1" type="ORF">GCM10023200_40630</name>
</gene>
<dbReference type="Proteomes" id="UP001500928">
    <property type="component" value="Unassembled WGS sequence"/>
</dbReference>
<organism evidence="1 2">
    <name type="scientific">Actinomycetospora chlora</name>
    <dbReference type="NCBI Taxonomy" id="663608"/>
    <lineage>
        <taxon>Bacteria</taxon>
        <taxon>Bacillati</taxon>
        <taxon>Actinomycetota</taxon>
        <taxon>Actinomycetes</taxon>
        <taxon>Pseudonocardiales</taxon>
        <taxon>Pseudonocardiaceae</taxon>
        <taxon>Actinomycetospora</taxon>
    </lineage>
</organism>
<evidence type="ECO:0000313" key="1">
    <source>
        <dbReference type="EMBL" id="GAA4799640.1"/>
    </source>
</evidence>
<sequence>MTGRHYEFRVDGALSARAREALCDMEVEEIRPGAVLRGDVLDDAHLHGILDQLRVLGLTIVSARPTSG</sequence>
<reference evidence="2" key="1">
    <citation type="journal article" date="2019" name="Int. J. Syst. Evol. Microbiol.">
        <title>The Global Catalogue of Microorganisms (GCM) 10K type strain sequencing project: providing services to taxonomists for standard genome sequencing and annotation.</title>
        <authorList>
            <consortium name="The Broad Institute Genomics Platform"/>
            <consortium name="The Broad Institute Genome Sequencing Center for Infectious Disease"/>
            <person name="Wu L."/>
            <person name="Ma J."/>
        </authorList>
    </citation>
    <scope>NUCLEOTIDE SEQUENCE [LARGE SCALE GENOMIC DNA]</scope>
    <source>
        <strain evidence="2">JCM 17979</strain>
    </source>
</reference>